<reference evidence="2 3" key="2">
    <citation type="journal article" date="2020" name="Int. J. Syst. Evol. Microbiol.">
        <title>Sulfuracidifex tepidarius gen. nov., sp. nov. and transfer of Sulfolobus metallicus Huber and Stetter 1992 to the genus Sulfuracidifex as Sulfuracidifex metallicus comb. nov.</title>
        <authorList>
            <person name="Itoh T."/>
            <person name="Miura T."/>
            <person name="Sakai H.D."/>
            <person name="Kato S."/>
            <person name="Ohkuma M."/>
            <person name="Takashina T."/>
        </authorList>
    </citation>
    <scope>NUCLEOTIDE SEQUENCE</scope>
    <source>
        <strain evidence="1 3">IC-006</strain>
        <strain evidence="2">IC-007</strain>
    </source>
</reference>
<sequence>MEFVVVCAVYYQYWVVFCRVFFTVLKRSIVANSSGF</sequence>
<evidence type="ECO:0000313" key="3">
    <source>
        <dbReference type="Proteomes" id="UP000322983"/>
    </source>
</evidence>
<keyword evidence="3" id="KW-1185">Reference proteome</keyword>
<dbReference type="AlphaFoldDB" id="A0A510E562"/>
<organism evidence="2 4">
    <name type="scientific">Sulfuracidifex tepidarius</name>
    <dbReference type="NCBI Taxonomy" id="1294262"/>
    <lineage>
        <taxon>Archaea</taxon>
        <taxon>Thermoproteota</taxon>
        <taxon>Thermoprotei</taxon>
        <taxon>Sulfolobales</taxon>
        <taxon>Sulfolobaceae</taxon>
        <taxon>Sulfuracidifex</taxon>
    </lineage>
</organism>
<name>A0A510E562_9CREN</name>
<dbReference type="EMBL" id="AP018929">
    <property type="protein sequence ID" value="BBG24860.1"/>
    <property type="molecule type" value="Genomic_DNA"/>
</dbReference>
<dbReference type="KEGG" id="step:IC006_2194"/>
<protein>
    <submittedName>
        <fullName evidence="2">Uncharacterized protein</fullName>
    </submittedName>
</protein>
<dbReference type="Proteomes" id="UP000322983">
    <property type="component" value="Chromosome"/>
</dbReference>
<evidence type="ECO:0000313" key="1">
    <source>
        <dbReference type="EMBL" id="BBG24860.1"/>
    </source>
</evidence>
<evidence type="ECO:0000313" key="2">
    <source>
        <dbReference type="EMBL" id="BBG27644.1"/>
    </source>
</evidence>
<accession>A0A510E562</accession>
<evidence type="ECO:0000313" key="4">
    <source>
        <dbReference type="Proteomes" id="UP000325030"/>
    </source>
</evidence>
<proteinExistence type="predicted"/>
<reference evidence="4" key="1">
    <citation type="submission" date="2018-09" db="EMBL/GenBank/DDBJ databases">
        <title>Complete Genome Sequencing of Sulfolobus sp. JCM 16834.</title>
        <authorList>
            <person name="Kato S."/>
            <person name="Itoh T."/>
            <person name="Ohkuma M."/>
        </authorList>
    </citation>
    <scope>NUCLEOTIDE SEQUENCE [LARGE SCALE GENOMIC DNA]</scope>
    <source>
        <strain evidence="4">IC-007</strain>
    </source>
</reference>
<accession>A0A510DY14</accession>
<dbReference type="Proteomes" id="UP000325030">
    <property type="component" value="Chromosome"/>
</dbReference>
<gene>
    <name evidence="1" type="ORF">IC006_2194</name>
    <name evidence="2" type="ORF">IC007_2198</name>
</gene>
<dbReference type="EMBL" id="AP018930">
    <property type="protein sequence ID" value="BBG27644.1"/>
    <property type="molecule type" value="Genomic_DNA"/>
</dbReference>